<organism evidence="1 2">
    <name type="scientific">Nocardia colli</name>
    <dbReference type="NCBI Taxonomy" id="2545717"/>
    <lineage>
        <taxon>Bacteria</taxon>
        <taxon>Bacillati</taxon>
        <taxon>Actinomycetota</taxon>
        <taxon>Actinomycetes</taxon>
        <taxon>Mycobacteriales</taxon>
        <taxon>Nocardiaceae</taxon>
        <taxon>Nocardia</taxon>
    </lineage>
</organism>
<sequence>MNRRQTYEVTVSAAELAALILAVHEAAGQSGGPSARRWRHGNVVGISTPRVRDLPLATVRAKHVVARRPVAAITAALHRTVAVDVIFTLDDDVACAQFHCATTHSEITLAQERTWAEYLSTKTSAALIATGITTSLSAGYVCAAEAGLQVAATADQPRIEGAGEVRVAGRIEGAQCDGEGAR</sequence>
<evidence type="ECO:0000313" key="2">
    <source>
        <dbReference type="Proteomes" id="UP000323876"/>
    </source>
</evidence>
<protein>
    <submittedName>
        <fullName evidence="1">Uncharacterized protein</fullName>
    </submittedName>
</protein>
<comment type="caution">
    <text evidence="1">The sequence shown here is derived from an EMBL/GenBank/DDBJ whole genome shotgun (WGS) entry which is preliminary data.</text>
</comment>
<dbReference type="RefSeq" id="WP_150401576.1">
    <property type="nucleotide sequence ID" value="NZ_VXLC01000003.1"/>
</dbReference>
<name>A0A5N0EJ63_9NOCA</name>
<dbReference type="EMBL" id="VXLC01000003">
    <property type="protein sequence ID" value="KAA8889302.1"/>
    <property type="molecule type" value="Genomic_DNA"/>
</dbReference>
<dbReference type="OrthoDB" id="4558879at2"/>
<keyword evidence="2" id="KW-1185">Reference proteome</keyword>
<dbReference type="Proteomes" id="UP000323876">
    <property type="component" value="Unassembled WGS sequence"/>
</dbReference>
<proteinExistence type="predicted"/>
<evidence type="ECO:0000313" key="1">
    <source>
        <dbReference type="EMBL" id="KAA8889302.1"/>
    </source>
</evidence>
<accession>A0A5N0EJ63</accession>
<reference evidence="1 2" key="1">
    <citation type="submission" date="2019-09" db="EMBL/GenBank/DDBJ databases">
        <authorList>
            <person name="Wang X."/>
        </authorList>
    </citation>
    <scope>NUCLEOTIDE SEQUENCE [LARGE SCALE GENOMIC DNA]</scope>
    <source>
        <strain evidence="1 2">CICC 11023</strain>
    </source>
</reference>
<dbReference type="AlphaFoldDB" id="A0A5N0EJ63"/>
<gene>
    <name evidence="1" type="ORF">F3087_10175</name>
</gene>